<reference evidence="5" key="1">
    <citation type="journal article" date="2019" name="Int. J. Syst. Evol. Microbiol.">
        <title>The Global Catalogue of Microorganisms (GCM) 10K type strain sequencing project: providing services to taxonomists for standard genome sequencing and annotation.</title>
        <authorList>
            <consortium name="The Broad Institute Genomics Platform"/>
            <consortium name="The Broad Institute Genome Sequencing Center for Infectious Disease"/>
            <person name="Wu L."/>
            <person name="Ma J."/>
        </authorList>
    </citation>
    <scope>NUCLEOTIDE SEQUENCE [LARGE SCALE GENOMIC DNA]</scope>
    <source>
        <strain evidence="5">JCM 15592</strain>
    </source>
</reference>
<feature type="DNA-binding region" description="H-T-H motif" evidence="2">
    <location>
        <begin position="51"/>
        <end position="70"/>
    </location>
</feature>
<evidence type="ECO:0000313" key="4">
    <source>
        <dbReference type="EMBL" id="GAA1810205.1"/>
    </source>
</evidence>
<dbReference type="InterPro" id="IPR009057">
    <property type="entry name" value="Homeodomain-like_sf"/>
</dbReference>
<protein>
    <submittedName>
        <fullName evidence="4">TetR/AcrR family transcriptional regulator</fullName>
    </submittedName>
</protein>
<dbReference type="PRINTS" id="PR00455">
    <property type="entry name" value="HTHTETR"/>
</dbReference>
<dbReference type="InterPro" id="IPR041490">
    <property type="entry name" value="KstR2_TetR_C"/>
</dbReference>
<dbReference type="Gene3D" id="1.10.357.10">
    <property type="entry name" value="Tetracycline Repressor, domain 2"/>
    <property type="match status" value="1"/>
</dbReference>
<dbReference type="PROSITE" id="PS50977">
    <property type="entry name" value="HTH_TETR_2"/>
    <property type="match status" value="1"/>
</dbReference>
<feature type="domain" description="HTH tetR-type" evidence="3">
    <location>
        <begin position="28"/>
        <end position="88"/>
    </location>
</feature>
<dbReference type="InterPro" id="IPR001647">
    <property type="entry name" value="HTH_TetR"/>
</dbReference>
<evidence type="ECO:0000259" key="3">
    <source>
        <dbReference type="PROSITE" id="PS50977"/>
    </source>
</evidence>
<accession>A0ABP4YDH8</accession>
<evidence type="ECO:0000256" key="1">
    <source>
        <dbReference type="ARBA" id="ARBA00023125"/>
    </source>
</evidence>
<organism evidence="4 5">
    <name type="scientific">Nostocoides veronense</name>
    <dbReference type="NCBI Taxonomy" id="330836"/>
    <lineage>
        <taxon>Bacteria</taxon>
        <taxon>Bacillati</taxon>
        <taxon>Actinomycetota</taxon>
        <taxon>Actinomycetes</taxon>
        <taxon>Micrococcales</taxon>
        <taxon>Intrasporangiaceae</taxon>
        <taxon>Nostocoides</taxon>
    </lineage>
</organism>
<gene>
    <name evidence="4" type="ORF">GCM10009811_36450</name>
</gene>
<evidence type="ECO:0000256" key="2">
    <source>
        <dbReference type="PROSITE-ProRule" id="PRU00335"/>
    </source>
</evidence>
<name>A0ABP4YDH8_9MICO</name>
<keyword evidence="1 2" id="KW-0238">DNA-binding</keyword>
<dbReference type="SUPFAM" id="SSF48498">
    <property type="entry name" value="Tetracyclin repressor-like, C-terminal domain"/>
    <property type="match status" value="1"/>
</dbReference>
<dbReference type="PANTHER" id="PTHR30055">
    <property type="entry name" value="HTH-TYPE TRANSCRIPTIONAL REGULATOR RUTR"/>
    <property type="match status" value="1"/>
</dbReference>
<dbReference type="InterPro" id="IPR023772">
    <property type="entry name" value="DNA-bd_HTH_TetR-type_CS"/>
</dbReference>
<sequence>MSDATGLQSALPVRTYDVAAIPLTDGVTETALRLMEAAADAFADKGFHATTTRDIAGRAGLSPAGVYVHFASKEDLLFSICERGHTAARDMLVEAAAAATTPSEALYAILVNFSRWHAEVYRIGRIIQYEFGHLTPEHREAVMDLRKQIDAVVRSVLVDGVERGEFVVEDVPHTALALMSLCIDVARWYQPGIKRTPEEIGATNGRLGLRLVGVR</sequence>
<dbReference type="PANTHER" id="PTHR30055:SF200">
    <property type="entry name" value="HTH-TYPE TRANSCRIPTIONAL REPRESSOR BDCR"/>
    <property type="match status" value="1"/>
</dbReference>
<dbReference type="EMBL" id="BAAAPO010000068">
    <property type="protein sequence ID" value="GAA1810205.1"/>
    <property type="molecule type" value="Genomic_DNA"/>
</dbReference>
<dbReference type="InterPro" id="IPR050109">
    <property type="entry name" value="HTH-type_TetR-like_transc_reg"/>
</dbReference>
<dbReference type="PROSITE" id="PS01081">
    <property type="entry name" value="HTH_TETR_1"/>
    <property type="match status" value="1"/>
</dbReference>
<evidence type="ECO:0000313" key="5">
    <source>
        <dbReference type="Proteomes" id="UP001499938"/>
    </source>
</evidence>
<keyword evidence="5" id="KW-1185">Reference proteome</keyword>
<proteinExistence type="predicted"/>
<comment type="caution">
    <text evidence="4">The sequence shown here is derived from an EMBL/GenBank/DDBJ whole genome shotgun (WGS) entry which is preliminary data.</text>
</comment>
<dbReference type="Pfam" id="PF00440">
    <property type="entry name" value="TetR_N"/>
    <property type="match status" value="1"/>
</dbReference>
<dbReference type="Pfam" id="PF17932">
    <property type="entry name" value="TetR_C_24"/>
    <property type="match status" value="1"/>
</dbReference>
<dbReference type="InterPro" id="IPR036271">
    <property type="entry name" value="Tet_transcr_reg_TetR-rel_C_sf"/>
</dbReference>
<dbReference type="RefSeq" id="WP_344089075.1">
    <property type="nucleotide sequence ID" value="NZ_BAAAPO010000068.1"/>
</dbReference>
<dbReference type="Proteomes" id="UP001499938">
    <property type="component" value="Unassembled WGS sequence"/>
</dbReference>
<dbReference type="SUPFAM" id="SSF46689">
    <property type="entry name" value="Homeodomain-like"/>
    <property type="match status" value="1"/>
</dbReference>